<dbReference type="AlphaFoldDB" id="A0A326UCN4"/>
<dbReference type="RefSeq" id="WP_281278851.1">
    <property type="nucleotide sequence ID" value="NZ_BIFX01000001.1"/>
</dbReference>
<proteinExistence type="predicted"/>
<dbReference type="Proteomes" id="UP000248806">
    <property type="component" value="Unassembled WGS sequence"/>
</dbReference>
<name>A0A326UCN4_THEHA</name>
<accession>A0A326UCN4</accession>
<evidence type="ECO:0000313" key="1">
    <source>
        <dbReference type="EMBL" id="PZW34255.1"/>
    </source>
</evidence>
<gene>
    <name evidence="1" type="ORF">EI42_01092</name>
</gene>
<keyword evidence="2" id="KW-1185">Reference proteome</keyword>
<reference evidence="1 2" key="1">
    <citation type="submission" date="2018-06" db="EMBL/GenBank/DDBJ databases">
        <title>Genomic Encyclopedia of Archaeal and Bacterial Type Strains, Phase II (KMG-II): from individual species to whole genera.</title>
        <authorList>
            <person name="Goeker M."/>
        </authorList>
    </citation>
    <scope>NUCLEOTIDE SEQUENCE [LARGE SCALE GENOMIC DNA]</scope>
    <source>
        <strain evidence="1 2">ATCC BAA-1881</strain>
    </source>
</reference>
<evidence type="ECO:0000313" key="2">
    <source>
        <dbReference type="Proteomes" id="UP000248806"/>
    </source>
</evidence>
<protein>
    <submittedName>
        <fullName evidence="1">Uncharacterized protein</fullName>
    </submittedName>
</protein>
<organism evidence="1 2">
    <name type="scientific">Thermosporothrix hazakensis</name>
    <dbReference type="NCBI Taxonomy" id="644383"/>
    <lineage>
        <taxon>Bacteria</taxon>
        <taxon>Bacillati</taxon>
        <taxon>Chloroflexota</taxon>
        <taxon>Ktedonobacteria</taxon>
        <taxon>Ktedonobacterales</taxon>
        <taxon>Thermosporotrichaceae</taxon>
        <taxon>Thermosporothrix</taxon>
    </lineage>
</organism>
<comment type="caution">
    <text evidence="1">The sequence shown here is derived from an EMBL/GenBank/DDBJ whole genome shotgun (WGS) entry which is preliminary data.</text>
</comment>
<sequence>MSSDIKPLQYSGITHVPSGERFYDQYEVQQANYEPTAPQQQQQ</sequence>
<dbReference type="EMBL" id="QKUF01000002">
    <property type="protein sequence ID" value="PZW34255.1"/>
    <property type="molecule type" value="Genomic_DNA"/>
</dbReference>